<reference evidence="2 3" key="1">
    <citation type="submission" date="2013-11" db="EMBL/GenBank/DDBJ databases">
        <title>Genome sequencing of Stegodyphus mimosarum.</title>
        <authorList>
            <person name="Bechsgaard J."/>
        </authorList>
    </citation>
    <scope>NUCLEOTIDE SEQUENCE [LARGE SCALE GENOMIC DNA]</scope>
</reference>
<gene>
    <name evidence="2" type="ORF">X975_22338</name>
</gene>
<sequence>MMKCLLETTPQWHSAAETSQWHLGKRKNTSSTIRNRRMREKRKRMEMEKTEDEEKDIIQTQKNICNLLAQMHKLFEKSVENQGISIENKKKIIEN</sequence>
<evidence type="ECO:0000313" key="2">
    <source>
        <dbReference type="EMBL" id="KFM64857.1"/>
    </source>
</evidence>
<name>A0A087TIB8_STEMI</name>
<evidence type="ECO:0000256" key="1">
    <source>
        <dbReference type="SAM" id="MobiDB-lite"/>
    </source>
</evidence>
<dbReference type="AlphaFoldDB" id="A0A087TIB8"/>
<feature type="region of interest" description="Disordered" evidence="1">
    <location>
        <begin position="15"/>
        <end position="54"/>
    </location>
</feature>
<protein>
    <submittedName>
        <fullName evidence="2">Uncharacterized protein</fullName>
    </submittedName>
</protein>
<feature type="non-terminal residue" evidence="2">
    <location>
        <position position="95"/>
    </location>
</feature>
<dbReference type="EMBL" id="KK115343">
    <property type="protein sequence ID" value="KFM64857.1"/>
    <property type="molecule type" value="Genomic_DNA"/>
</dbReference>
<feature type="compositionally biased region" description="Basic residues" evidence="1">
    <location>
        <begin position="23"/>
        <end position="42"/>
    </location>
</feature>
<accession>A0A087TIB8</accession>
<keyword evidence="3" id="KW-1185">Reference proteome</keyword>
<organism evidence="2 3">
    <name type="scientific">Stegodyphus mimosarum</name>
    <name type="common">African social velvet spider</name>
    <dbReference type="NCBI Taxonomy" id="407821"/>
    <lineage>
        <taxon>Eukaryota</taxon>
        <taxon>Metazoa</taxon>
        <taxon>Ecdysozoa</taxon>
        <taxon>Arthropoda</taxon>
        <taxon>Chelicerata</taxon>
        <taxon>Arachnida</taxon>
        <taxon>Araneae</taxon>
        <taxon>Araneomorphae</taxon>
        <taxon>Entelegynae</taxon>
        <taxon>Eresoidea</taxon>
        <taxon>Eresidae</taxon>
        <taxon>Stegodyphus</taxon>
    </lineage>
</organism>
<proteinExistence type="predicted"/>
<evidence type="ECO:0000313" key="3">
    <source>
        <dbReference type="Proteomes" id="UP000054359"/>
    </source>
</evidence>
<dbReference type="Proteomes" id="UP000054359">
    <property type="component" value="Unassembled WGS sequence"/>
</dbReference>